<proteinExistence type="inferred from homology"/>
<reference evidence="7 8" key="1">
    <citation type="journal article" date="2019" name="Nat. Microbiol.">
        <title>Mediterranean grassland soil C-N compound turnover is dependent on rainfall and depth, and is mediated by genomically divergent microorganisms.</title>
        <authorList>
            <person name="Diamond S."/>
            <person name="Andeer P.F."/>
            <person name="Li Z."/>
            <person name="Crits-Christoph A."/>
            <person name="Burstein D."/>
            <person name="Anantharaman K."/>
            <person name="Lane K.R."/>
            <person name="Thomas B.C."/>
            <person name="Pan C."/>
            <person name="Northen T.R."/>
            <person name="Banfield J.F."/>
        </authorList>
    </citation>
    <scope>NUCLEOTIDE SEQUENCE [LARGE SCALE GENOMIC DNA]</scope>
    <source>
        <strain evidence="7">NP_7</strain>
    </source>
</reference>
<sequence>MVDRTVIADYLRELRKLPLLTPGEEARLWRRYKGQGDARSRARLIESYQPLVFKLAMRLRLRREIVMDMIQEGTVGLIEAVERYDPGRGVRFSTFAAYRIRGRILNALDRERALPVVEGPEGELVQDLGAADRLARVEDALVIEQIATAIGRLPEREQRILRAMISREEEPRRIAGELRISLSHLYRLQKQAVQRLQAHLVPAAPGARAQG</sequence>
<dbReference type="AlphaFoldDB" id="A0A537J5F9"/>
<dbReference type="PRINTS" id="PR00046">
    <property type="entry name" value="SIGMA70FCT"/>
</dbReference>
<evidence type="ECO:0000313" key="8">
    <source>
        <dbReference type="Proteomes" id="UP000320048"/>
    </source>
</evidence>
<comment type="caution">
    <text evidence="7">The sequence shown here is derived from an EMBL/GenBank/DDBJ whole genome shotgun (WGS) entry which is preliminary data.</text>
</comment>
<evidence type="ECO:0000256" key="2">
    <source>
        <dbReference type="ARBA" id="ARBA00023015"/>
    </source>
</evidence>
<dbReference type="Proteomes" id="UP000320048">
    <property type="component" value="Unassembled WGS sequence"/>
</dbReference>
<comment type="similarity">
    <text evidence="1">Belongs to the sigma-70 factor family.</text>
</comment>
<dbReference type="InterPro" id="IPR014284">
    <property type="entry name" value="RNA_pol_sigma-70_dom"/>
</dbReference>
<dbReference type="InterPro" id="IPR013325">
    <property type="entry name" value="RNA_pol_sigma_r2"/>
</dbReference>
<keyword evidence="4" id="KW-0238">DNA-binding</keyword>
<dbReference type="Gene3D" id="1.20.120.1810">
    <property type="match status" value="1"/>
</dbReference>
<protein>
    <submittedName>
        <fullName evidence="7">Sigma-70 family RNA polymerase sigma factor</fullName>
    </submittedName>
</protein>
<dbReference type="InterPro" id="IPR000943">
    <property type="entry name" value="RNA_pol_sigma70"/>
</dbReference>
<feature type="domain" description="RNA polymerase sigma-70" evidence="6">
    <location>
        <begin position="68"/>
        <end position="81"/>
    </location>
</feature>
<dbReference type="SUPFAM" id="SSF88946">
    <property type="entry name" value="Sigma2 domain of RNA polymerase sigma factors"/>
    <property type="match status" value="1"/>
</dbReference>
<name>A0A537J5F9_9BACT</name>
<dbReference type="PANTHER" id="PTHR30376">
    <property type="entry name" value="SIGMA FACTOR RPOH HEAT SHOCK RELATED"/>
    <property type="match status" value="1"/>
</dbReference>
<keyword evidence="3" id="KW-0731">Sigma factor</keyword>
<dbReference type="InterPro" id="IPR013324">
    <property type="entry name" value="RNA_pol_sigma_r3/r4-like"/>
</dbReference>
<dbReference type="GO" id="GO:0016987">
    <property type="term" value="F:sigma factor activity"/>
    <property type="evidence" value="ECO:0007669"/>
    <property type="project" value="UniProtKB-KW"/>
</dbReference>
<dbReference type="InterPro" id="IPR050813">
    <property type="entry name" value="Sigma-70_Factor"/>
</dbReference>
<dbReference type="SUPFAM" id="SSF88659">
    <property type="entry name" value="Sigma3 and sigma4 domains of RNA polymerase sigma factors"/>
    <property type="match status" value="1"/>
</dbReference>
<dbReference type="PANTHER" id="PTHR30376:SF3">
    <property type="entry name" value="RNA POLYMERASE SIGMA FACTOR RPOH"/>
    <property type="match status" value="1"/>
</dbReference>
<evidence type="ECO:0000256" key="1">
    <source>
        <dbReference type="ARBA" id="ARBA00007788"/>
    </source>
</evidence>
<evidence type="ECO:0000256" key="5">
    <source>
        <dbReference type="ARBA" id="ARBA00023163"/>
    </source>
</evidence>
<dbReference type="GO" id="GO:0003677">
    <property type="term" value="F:DNA binding"/>
    <property type="evidence" value="ECO:0007669"/>
    <property type="project" value="UniProtKB-KW"/>
</dbReference>
<dbReference type="EMBL" id="VBAO01000343">
    <property type="protein sequence ID" value="TMI78788.1"/>
    <property type="molecule type" value="Genomic_DNA"/>
</dbReference>
<dbReference type="InterPro" id="IPR007627">
    <property type="entry name" value="RNA_pol_sigma70_r2"/>
</dbReference>
<keyword evidence="5" id="KW-0804">Transcription</keyword>
<evidence type="ECO:0000259" key="6">
    <source>
        <dbReference type="PROSITE" id="PS00715"/>
    </source>
</evidence>
<organism evidence="7 8">
    <name type="scientific">Candidatus Segetimicrobium genomatis</name>
    <dbReference type="NCBI Taxonomy" id="2569760"/>
    <lineage>
        <taxon>Bacteria</taxon>
        <taxon>Bacillati</taxon>
        <taxon>Candidatus Sysuimicrobiota</taxon>
        <taxon>Candidatus Sysuimicrobiia</taxon>
        <taxon>Candidatus Sysuimicrobiales</taxon>
        <taxon>Candidatus Segetimicrobiaceae</taxon>
        <taxon>Candidatus Segetimicrobium</taxon>
    </lineage>
</organism>
<dbReference type="Pfam" id="PF04542">
    <property type="entry name" value="Sigma70_r2"/>
    <property type="match status" value="1"/>
</dbReference>
<gene>
    <name evidence="7" type="ORF">E6H04_11810</name>
</gene>
<dbReference type="GO" id="GO:0006352">
    <property type="term" value="P:DNA-templated transcription initiation"/>
    <property type="evidence" value="ECO:0007669"/>
    <property type="project" value="InterPro"/>
</dbReference>
<accession>A0A537J5F9</accession>
<dbReference type="NCBIfam" id="TIGR02937">
    <property type="entry name" value="sigma70-ECF"/>
    <property type="match status" value="1"/>
</dbReference>
<evidence type="ECO:0000256" key="3">
    <source>
        <dbReference type="ARBA" id="ARBA00023082"/>
    </source>
</evidence>
<evidence type="ECO:0000256" key="4">
    <source>
        <dbReference type="ARBA" id="ARBA00023125"/>
    </source>
</evidence>
<evidence type="ECO:0000313" key="7">
    <source>
        <dbReference type="EMBL" id="TMI78788.1"/>
    </source>
</evidence>
<dbReference type="PROSITE" id="PS00715">
    <property type="entry name" value="SIGMA70_1"/>
    <property type="match status" value="1"/>
</dbReference>
<keyword evidence="2" id="KW-0805">Transcription regulation</keyword>